<proteinExistence type="predicted"/>
<sequence>LVRTTKNRTQRGACIFQVSQNPIILFCSTLMASTATPSPHILLFKPILGNTKTAIVRFFRTTTTTKSFRILQVHASKDSQRPQKAPPGTDTRIHWENEDEGWIGGSTKQKQTNGEVKPKKLLGEDFADLLNFQGSHYEFLGISPESDVEEIKVAFRKLSKEYHPDTTSLPLKTASEKFMKLREVYSVLSNEERRRFYDWTLAQEVASRQEEKLKIKLDDPYEIALKNYKPVPDMVDRLGGKNMKLSDQAVSAITIDVFIIFFSICCITYVVFFKEQ</sequence>
<dbReference type="PANTHER" id="PTHR45283:SF1">
    <property type="entry name" value="NAD(P)H-QUINONE OXIDOREDUCTASE SUBUNIT T, CHLOROPLASTIC"/>
    <property type="match status" value="1"/>
</dbReference>
<evidence type="ECO:0000313" key="9">
    <source>
        <dbReference type="EMBL" id="KAI5391232.1"/>
    </source>
</evidence>
<keyword evidence="2 7" id="KW-0812">Transmembrane</keyword>
<comment type="subcellular location">
    <subcellularLocation>
        <location evidence="1">Membrane</location>
        <topology evidence="1">Single-pass membrane protein</topology>
    </subcellularLocation>
</comment>
<dbReference type="Gramene" id="Psat07G0617800-T1">
    <property type="protein sequence ID" value="KAI5391232.1"/>
    <property type="gene ID" value="KIW84_076178"/>
</dbReference>
<feature type="non-terminal residue" evidence="9">
    <location>
        <position position="1"/>
    </location>
</feature>
<dbReference type="EMBL" id="JAMSHJ010000007">
    <property type="protein sequence ID" value="KAI5391232.1"/>
    <property type="molecule type" value="Genomic_DNA"/>
</dbReference>
<keyword evidence="4 7" id="KW-0472">Membrane</keyword>
<dbReference type="PANTHER" id="PTHR45283">
    <property type="entry name" value="NAD(P)H-QUINONE OXIDOREDUCTASE SUBUNIT T, CHLOROPLASTIC"/>
    <property type="match status" value="1"/>
</dbReference>
<keyword evidence="5" id="KW-0143">Chaperone</keyword>
<dbReference type="PROSITE" id="PS00636">
    <property type="entry name" value="DNAJ_1"/>
    <property type="match status" value="1"/>
</dbReference>
<evidence type="ECO:0000256" key="2">
    <source>
        <dbReference type="ARBA" id="ARBA00022692"/>
    </source>
</evidence>
<dbReference type="CDD" id="cd06257">
    <property type="entry name" value="DnaJ"/>
    <property type="match status" value="1"/>
</dbReference>
<dbReference type="SMART" id="SM00271">
    <property type="entry name" value="DnaJ"/>
    <property type="match status" value="1"/>
</dbReference>
<organism evidence="9 10">
    <name type="scientific">Pisum sativum</name>
    <name type="common">Garden pea</name>
    <name type="synonym">Lathyrus oleraceus</name>
    <dbReference type="NCBI Taxonomy" id="3888"/>
    <lineage>
        <taxon>Eukaryota</taxon>
        <taxon>Viridiplantae</taxon>
        <taxon>Streptophyta</taxon>
        <taxon>Embryophyta</taxon>
        <taxon>Tracheophyta</taxon>
        <taxon>Spermatophyta</taxon>
        <taxon>Magnoliopsida</taxon>
        <taxon>eudicotyledons</taxon>
        <taxon>Gunneridae</taxon>
        <taxon>Pentapetalae</taxon>
        <taxon>rosids</taxon>
        <taxon>fabids</taxon>
        <taxon>Fabales</taxon>
        <taxon>Fabaceae</taxon>
        <taxon>Papilionoideae</taxon>
        <taxon>50 kb inversion clade</taxon>
        <taxon>NPAAA clade</taxon>
        <taxon>Hologalegina</taxon>
        <taxon>IRL clade</taxon>
        <taxon>Fabeae</taxon>
        <taxon>Lathyrus</taxon>
    </lineage>
</organism>
<evidence type="ECO:0000256" key="4">
    <source>
        <dbReference type="ARBA" id="ARBA00023136"/>
    </source>
</evidence>
<dbReference type="AlphaFoldDB" id="A0A9D4VXD5"/>
<evidence type="ECO:0000313" key="10">
    <source>
        <dbReference type="Proteomes" id="UP001058974"/>
    </source>
</evidence>
<feature type="region of interest" description="Disordered" evidence="6">
    <location>
        <begin position="75"/>
        <end position="94"/>
    </location>
</feature>
<dbReference type="Gene3D" id="1.10.287.110">
    <property type="entry name" value="DnaJ domain"/>
    <property type="match status" value="1"/>
</dbReference>
<evidence type="ECO:0000256" key="7">
    <source>
        <dbReference type="SAM" id="Phobius"/>
    </source>
</evidence>
<dbReference type="PROSITE" id="PS50076">
    <property type="entry name" value="DNAJ_2"/>
    <property type="match status" value="1"/>
</dbReference>
<dbReference type="FunFam" id="1.10.287.110:FF:000087">
    <property type="entry name" value="DnaJ homolog subfamily C member 4"/>
    <property type="match status" value="1"/>
</dbReference>
<feature type="transmembrane region" description="Helical" evidence="7">
    <location>
        <begin position="249"/>
        <end position="272"/>
    </location>
</feature>
<accession>A0A9D4VXD5</accession>
<evidence type="ECO:0000256" key="5">
    <source>
        <dbReference type="ARBA" id="ARBA00023186"/>
    </source>
</evidence>
<keyword evidence="3 7" id="KW-1133">Transmembrane helix</keyword>
<name>A0A9D4VXD5_PEA</name>
<evidence type="ECO:0000256" key="1">
    <source>
        <dbReference type="ARBA" id="ARBA00004167"/>
    </source>
</evidence>
<dbReference type="Pfam" id="PF00226">
    <property type="entry name" value="DnaJ"/>
    <property type="match status" value="1"/>
</dbReference>
<dbReference type="Proteomes" id="UP001058974">
    <property type="component" value="Chromosome 7"/>
</dbReference>
<gene>
    <name evidence="9" type="ORF">KIW84_076178</name>
</gene>
<dbReference type="InterPro" id="IPR044618">
    <property type="entry name" value="NdhT-like"/>
</dbReference>
<keyword evidence="10" id="KW-1185">Reference proteome</keyword>
<comment type="caution">
    <text evidence="9">The sequence shown here is derived from an EMBL/GenBank/DDBJ whole genome shotgun (WGS) entry which is preliminary data.</text>
</comment>
<dbReference type="GO" id="GO:0010598">
    <property type="term" value="C:NAD(P)H dehydrogenase complex (plastoquinone)"/>
    <property type="evidence" value="ECO:0007669"/>
    <property type="project" value="EnsemblPlants"/>
</dbReference>
<protein>
    <recommendedName>
        <fullName evidence="8">J domain-containing protein</fullName>
    </recommendedName>
</protein>
<evidence type="ECO:0000256" key="6">
    <source>
        <dbReference type="SAM" id="MobiDB-lite"/>
    </source>
</evidence>
<dbReference type="SUPFAM" id="SSF46565">
    <property type="entry name" value="Chaperone J-domain"/>
    <property type="match status" value="1"/>
</dbReference>
<feature type="domain" description="J" evidence="8">
    <location>
        <begin position="135"/>
        <end position="201"/>
    </location>
</feature>
<dbReference type="PRINTS" id="PR00625">
    <property type="entry name" value="JDOMAIN"/>
</dbReference>
<reference evidence="9 10" key="1">
    <citation type="journal article" date="2022" name="Nat. Genet.">
        <title>Improved pea reference genome and pan-genome highlight genomic features and evolutionary characteristics.</title>
        <authorList>
            <person name="Yang T."/>
            <person name="Liu R."/>
            <person name="Luo Y."/>
            <person name="Hu S."/>
            <person name="Wang D."/>
            <person name="Wang C."/>
            <person name="Pandey M.K."/>
            <person name="Ge S."/>
            <person name="Xu Q."/>
            <person name="Li N."/>
            <person name="Li G."/>
            <person name="Huang Y."/>
            <person name="Saxena R.K."/>
            <person name="Ji Y."/>
            <person name="Li M."/>
            <person name="Yan X."/>
            <person name="He Y."/>
            <person name="Liu Y."/>
            <person name="Wang X."/>
            <person name="Xiang C."/>
            <person name="Varshney R.K."/>
            <person name="Ding H."/>
            <person name="Gao S."/>
            <person name="Zong X."/>
        </authorList>
    </citation>
    <scope>NUCLEOTIDE SEQUENCE [LARGE SCALE GENOMIC DNA]</scope>
    <source>
        <strain evidence="9 10">cv. Zhongwan 6</strain>
    </source>
</reference>
<dbReference type="InterPro" id="IPR036869">
    <property type="entry name" value="J_dom_sf"/>
</dbReference>
<dbReference type="InterPro" id="IPR018253">
    <property type="entry name" value="DnaJ_domain_CS"/>
</dbReference>
<evidence type="ECO:0000256" key="3">
    <source>
        <dbReference type="ARBA" id="ARBA00022989"/>
    </source>
</evidence>
<evidence type="ECO:0000259" key="8">
    <source>
        <dbReference type="PROSITE" id="PS50076"/>
    </source>
</evidence>
<dbReference type="GO" id="GO:0009535">
    <property type="term" value="C:chloroplast thylakoid membrane"/>
    <property type="evidence" value="ECO:0007669"/>
    <property type="project" value="EnsemblPlants"/>
</dbReference>
<dbReference type="InterPro" id="IPR001623">
    <property type="entry name" value="DnaJ_domain"/>
</dbReference>